<dbReference type="EMBL" id="AP014612">
    <property type="protein sequence ID" value="BAQ25213.1"/>
    <property type="molecule type" value="Genomic_DNA"/>
</dbReference>
<evidence type="ECO:0000313" key="3">
    <source>
        <dbReference type="Proteomes" id="UP000217758"/>
    </source>
</evidence>
<reference evidence="2 3" key="1">
    <citation type="journal article" date="2016" name="Microbiol. Immunol.">
        <title>Complete genome sequence of Streptococcus troglodytae TKU31 isolated from the oral cavity of a chimpanzee (Pan troglodytes).</title>
        <authorList>
            <person name="Okamoto M."/>
            <person name="Naito M."/>
            <person name="Miyanohara M."/>
            <person name="Imai S."/>
            <person name="Nomura Y."/>
            <person name="Saito W."/>
            <person name="Momoi Y."/>
            <person name="Takada K."/>
            <person name="Miyabe-Nishiwaki T."/>
            <person name="Tomonaga M."/>
            <person name="Hanada N."/>
        </authorList>
    </citation>
    <scope>NUCLEOTIDE SEQUENCE [LARGE SCALE GENOMIC DNA]</scope>
    <source>
        <strain evidence="3">TKU 31</strain>
    </source>
</reference>
<evidence type="ECO:0000313" key="2">
    <source>
        <dbReference type="EMBL" id="BAQ25213.1"/>
    </source>
</evidence>
<dbReference type="NCBIfam" id="TIGR01716">
    <property type="entry name" value="RGG_Cterm"/>
    <property type="match status" value="1"/>
</dbReference>
<name>A0A1L7LLX9_9STRE</name>
<feature type="domain" description="HTH-type transcriptional regulator Rgg C-terminal" evidence="1">
    <location>
        <begin position="2"/>
        <end position="60"/>
    </location>
</feature>
<protein>
    <submittedName>
        <fullName evidence="2">Transcriptional regulator</fullName>
    </submittedName>
</protein>
<dbReference type="Proteomes" id="UP000217758">
    <property type="component" value="Chromosome"/>
</dbReference>
<dbReference type="KEGG" id="strg:SRT_19520"/>
<evidence type="ECO:0000259" key="1">
    <source>
        <dbReference type="Pfam" id="PF21259"/>
    </source>
</evidence>
<sequence>MNRLIINVAIHTLDPDYTISDEDKDFLTAYLYSIEEWTEYELNLFGNTMIILSVDDLIFFR</sequence>
<dbReference type="AlphaFoldDB" id="A0A1L7LLX9"/>
<gene>
    <name evidence="2" type="primary">mutR3</name>
    <name evidence="2" type="ORF">SRT_19520</name>
</gene>
<dbReference type="InterPro" id="IPR010057">
    <property type="entry name" value="Transcription_activator_Rgg_C"/>
</dbReference>
<keyword evidence="3" id="KW-1185">Reference proteome</keyword>
<dbReference type="Pfam" id="PF21259">
    <property type="entry name" value="Rgg_C"/>
    <property type="match status" value="1"/>
</dbReference>
<accession>A0A1L7LLX9</accession>
<proteinExistence type="predicted"/>
<organism evidence="2 3">
    <name type="scientific">Streptococcus troglodytae</name>
    <dbReference type="NCBI Taxonomy" id="1111760"/>
    <lineage>
        <taxon>Bacteria</taxon>
        <taxon>Bacillati</taxon>
        <taxon>Bacillota</taxon>
        <taxon>Bacilli</taxon>
        <taxon>Lactobacillales</taxon>
        <taxon>Streptococcaceae</taxon>
        <taxon>Streptococcus</taxon>
    </lineage>
</organism>